<protein>
    <submittedName>
        <fullName evidence="2">Uncharacterized protein</fullName>
    </submittedName>
</protein>
<proteinExistence type="predicted"/>
<evidence type="ECO:0000256" key="1">
    <source>
        <dbReference type="SAM" id="Phobius"/>
    </source>
</evidence>
<gene>
    <name evidence="2" type="ORF">HPHI1048_LOCUS13953</name>
</gene>
<keyword evidence="1" id="KW-0472">Membrane</keyword>
<evidence type="ECO:0000313" key="2">
    <source>
        <dbReference type="EMBL" id="CAD8490528.1"/>
    </source>
</evidence>
<sequence>MLHRRRILSRSGTTNKKNNRRVGRPRASVRRDALETLPVGSWLIVWAVIAFVSWMILWISTILYLTLPKPMYERHLRSSFWFWMISVSFFCAMLSSVGIAWPWIGDTLYQHWRNHRRWREEEKRMQQGKFV</sequence>
<reference evidence="2" key="1">
    <citation type="submission" date="2021-01" db="EMBL/GenBank/DDBJ databases">
        <authorList>
            <person name="Corre E."/>
            <person name="Pelletier E."/>
            <person name="Niang G."/>
            <person name="Scheremetjew M."/>
            <person name="Finn R."/>
            <person name="Kale V."/>
            <person name="Holt S."/>
            <person name="Cochrane G."/>
            <person name="Meng A."/>
            <person name="Brown T."/>
            <person name="Cohen L."/>
        </authorList>
    </citation>
    <scope>NUCLEOTIDE SEQUENCE</scope>
    <source>
        <strain evidence="2">CCMP325</strain>
    </source>
</reference>
<accession>A0A7S0HJH0</accession>
<feature type="transmembrane region" description="Helical" evidence="1">
    <location>
        <begin position="79"/>
        <end position="104"/>
    </location>
</feature>
<dbReference type="AlphaFoldDB" id="A0A7S0HJH0"/>
<name>A0A7S0HJH0_9CRYP</name>
<dbReference type="EMBL" id="HBEO01020613">
    <property type="protein sequence ID" value="CAD8490528.1"/>
    <property type="molecule type" value="Transcribed_RNA"/>
</dbReference>
<keyword evidence="1" id="KW-1133">Transmembrane helix</keyword>
<feature type="transmembrane region" description="Helical" evidence="1">
    <location>
        <begin position="43"/>
        <end position="67"/>
    </location>
</feature>
<organism evidence="2">
    <name type="scientific">Hanusia phi</name>
    <dbReference type="NCBI Taxonomy" id="3032"/>
    <lineage>
        <taxon>Eukaryota</taxon>
        <taxon>Cryptophyceae</taxon>
        <taxon>Pyrenomonadales</taxon>
        <taxon>Geminigeraceae</taxon>
        <taxon>Hanusia</taxon>
    </lineage>
</organism>
<keyword evidence="1" id="KW-0812">Transmembrane</keyword>